<keyword evidence="2" id="KW-1185">Reference proteome</keyword>
<gene>
    <name evidence="1" type="ORF">MES5069_100027</name>
</gene>
<dbReference type="Proteomes" id="UP001153050">
    <property type="component" value="Unassembled WGS sequence"/>
</dbReference>
<dbReference type="EMBL" id="CAKXZT010000002">
    <property type="protein sequence ID" value="CAH2395164.1"/>
    <property type="molecule type" value="Genomic_DNA"/>
</dbReference>
<organism evidence="1 2">
    <name type="scientific">Mesorhizobium escarrei</name>
    <dbReference type="NCBI Taxonomy" id="666018"/>
    <lineage>
        <taxon>Bacteria</taxon>
        <taxon>Pseudomonadati</taxon>
        <taxon>Pseudomonadota</taxon>
        <taxon>Alphaproteobacteria</taxon>
        <taxon>Hyphomicrobiales</taxon>
        <taxon>Phyllobacteriaceae</taxon>
        <taxon>Mesorhizobium</taxon>
    </lineage>
</organism>
<protein>
    <submittedName>
        <fullName evidence="1">Uncharacterized protein</fullName>
    </submittedName>
</protein>
<dbReference type="Gene3D" id="3.40.720.10">
    <property type="entry name" value="Alkaline Phosphatase, subunit A"/>
    <property type="match status" value="1"/>
</dbReference>
<dbReference type="SUPFAM" id="SSF53649">
    <property type="entry name" value="Alkaline phosphatase-like"/>
    <property type="match status" value="1"/>
</dbReference>
<evidence type="ECO:0000313" key="1">
    <source>
        <dbReference type="EMBL" id="CAH2395164.1"/>
    </source>
</evidence>
<sequence>MGMIKWPGRIAPRVSNEMVSVHDFLPTLSSIIGAKLPTDRPIDGACFTGSQEKSSRDSLITFVGDEIAGVRWRAFPCIRSNSGWQAETRR</sequence>
<dbReference type="InterPro" id="IPR017850">
    <property type="entry name" value="Alkaline_phosphatase_core_sf"/>
</dbReference>
<evidence type="ECO:0000313" key="2">
    <source>
        <dbReference type="Proteomes" id="UP001153050"/>
    </source>
</evidence>
<reference evidence="1 2" key="1">
    <citation type="submission" date="2022-03" db="EMBL/GenBank/DDBJ databases">
        <authorList>
            <person name="Brunel B."/>
        </authorList>
    </citation>
    <scope>NUCLEOTIDE SEQUENCE [LARGE SCALE GENOMIC DNA]</scope>
    <source>
        <strain evidence="1">STM5069sample</strain>
    </source>
</reference>
<accession>A0ABN8JBF9</accession>
<proteinExistence type="predicted"/>
<comment type="caution">
    <text evidence="1">The sequence shown here is derived from an EMBL/GenBank/DDBJ whole genome shotgun (WGS) entry which is preliminary data.</text>
</comment>
<name>A0ABN8JBF9_9HYPH</name>